<dbReference type="Ensembl" id="ENSCJPT00005023878.1">
    <property type="protein sequence ID" value="ENSCJPP00005017088.1"/>
    <property type="gene ID" value="ENSCJPG00005013986.1"/>
</dbReference>
<dbReference type="GO" id="GO:0070724">
    <property type="term" value="C:BMP receptor complex"/>
    <property type="evidence" value="ECO:0007669"/>
    <property type="project" value="Ensembl"/>
</dbReference>
<dbReference type="PANTHER" id="PTHR31428:SF3">
    <property type="entry name" value="HEMOJUVELIN"/>
    <property type="match status" value="1"/>
</dbReference>
<reference evidence="3" key="1">
    <citation type="submission" date="2015-11" db="EMBL/GenBank/DDBJ databases">
        <authorList>
            <consortium name="International Coturnix japonica Genome Analysis Consortium"/>
            <person name="Warren W."/>
            <person name="Burt D.W."/>
            <person name="Antin P.B."/>
            <person name="Lanford R."/>
            <person name="Gros J."/>
            <person name="Wilson R.K."/>
        </authorList>
    </citation>
    <scope>NUCLEOTIDE SEQUENCE [LARGE SCALE GENOMIC DNA]</scope>
</reference>
<dbReference type="GO" id="GO:0098821">
    <property type="term" value="F:BMP receptor activity"/>
    <property type="evidence" value="ECO:0007669"/>
    <property type="project" value="Ensembl"/>
</dbReference>
<gene>
    <name evidence="3" type="primary">HJV</name>
</gene>
<dbReference type="PANTHER" id="PTHR31428">
    <property type="entry name" value="RGM DOMAIN FAMILY MEMBER DRAG-1"/>
    <property type="match status" value="1"/>
</dbReference>
<dbReference type="GO" id="GO:1990459">
    <property type="term" value="F:transferrin receptor binding"/>
    <property type="evidence" value="ECO:0007669"/>
    <property type="project" value="Ensembl"/>
</dbReference>
<dbReference type="GO" id="GO:0016540">
    <property type="term" value="P:protein autoprocessing"/>
    <property type="evidence" value="ECO:0007669"/>
    <property type="project" value="Ensembl"/>
</dbReference>
<name>A0A8C2TV12_COTJA</name>
<dbReference type="GO" id="GO:1990712">
    <property type="term" value="C:HFE-transferrin receptor complex"/>
    <property type="evidence" value="ECO:0007669"/>
    <property type="project" value="Ensembl"/>
</dbReference>
<reference evidence="3" key="2">
    <citation type="submission" date="2025-08" db="UniProtKB">
        <authorList>
            <consortium name="Ensembl"/>
        </authorList>
    </citation>
    <scope>IDENTIFICATION</scope>
</reference>
<dbReference type="GO" id="GO:0036122">
    <property type="term" value="F:BMP binding"/>
    <property type="evidence" value="ECO:0007669"/>
    <property type="project" value="Ensembl"/>
</dbReference>
<dbReference type="GO" id="GO:0015026">
    <property type="term" value="F:coreceptor activity"/>
    <property type="evidence" value="ECO:0007669"/>
    <property type="project" value="Ensembl"/>
</dbReference>
<evidence type="ECO:0000256" key="1">
    <source>
        <dbReference type="SAM" id="MobiDB-lite"/>
    </source>
</evidence>
<protein>
    <submittedName>
        <fullName evidence="3">Hemojuvelin BMP co-receptor</fullName>
    </submittedName>
</protein>
<sequence>MIQHNCSKDGPTSPPRFRAPVPDPQSFGLSELCDYEKMFRSKHGRPPRYRHCSAFGDPHVRTFHHDFQTCRVEGAWPLLDNEFLFVQATSAPITRGSNATVTSKLTIIFKHMPECTEQKVYRAELDNVPSAFEDGSVSGSERPNGGGLEIHERIPGRQVLIRAPYIGTTIMIRQAARQLSFSIRAAEEVTRSFNTEQDLQLCVTGCPRNQRISRNIRSPEAVELCRAMLPVEDGYFHSCVFDVVNSGDANFTLAWGPTYTLMGSNLQFIGVHPTAHWAQPYTLLGSNLHLIGTLQLFGVQSVALLGSTLHLIGVQPAVLWGPT</sequence>
<dbReference type="Proteomes" id="UP000694412">
    <property type="component" value="Chromosome 25"/>
</dbReference>
<dbReference type="GO" id="GO:0032924">
    <property type="term" value="P:activin receptor signaling pathway"/>
    <property type="evidence" value="ECO:0007669"/>
    <property type="project" value="Ensembl"/>
</dbReference>
<dbReference type="Pfam" id="PF06534">
    <property type="entry name" value="RGM_C"/>
    <property type="match status" value="1"/>
</dbReference>
<evidence type="ECO:0000313" key="4">
    <source>
        <dbReference type="Proteomes" id="UP000694412"/>
    </source>
</evidence>
<dbReference type="GO" id="GO:0045944">
    <property type="term" value="P:positive regulation of transcription by RNA polymerase II"/>
    <property type="evidence" value="ECO:0007669"/>
    <property type="project" value="Ensembl"/>
</dbReference>
<dbReference type="InterPro" id="IPR040287">
    <property type="entry name" value="RGM"/>
</dbReference>
<dbReference type="AlphaFoldDB" id="A0A8C2TV12"/>
<dbReference type="InterPro" id="IPR009496">
    <property type="entry name" value="RGM_C"/>
</dbReference>
<accession>A0A8C2TV12</accession>
<evidence type="ECO:0000313" key="3">
    <source>
        <dbReference type="Ensembl" id="ENSCJPP00005017088.1"/>
    </source>
</evidence>
<reference evidence="3" key="3">
    <citation type="submission" date="2025-09" db="UniProtKB">
        <authorList>
            <consortium name="Ensembl"/>
        </authorList>
    </citation>
    <scope>IDENTIFICATION</scope>
</reference>
<dbReference type="GeneTree" id="ENSGT00950000183112"/>
<proteinExistence type="predicted"/>
<dbReference type="GO" id="GO:0005615">
    <property type="term" value="C:extracellular space"/>
    <property type="evidence" value="ECO:0007669"/>
    <property type="project" value="Ensembl"/>
</dbReference>
<dbReference type="GO" id="GO:0060586">
    <property type="term" value="P:multicellular organismal-level iron ion homeostasis"/>
    <property type="evidence" value="ECO:0007669"/>
    <property type="project" value="Ensembl"/>
</dbReference>
<evidence type="ECO:0000259" key="2">
    <source>
        <dbReference type="Pfam" id="PF06534"/>
    </source>
</evidence>
<feature type="region of interest" description="Disordered" evidence="1">
    <location>
        <begin position="1"/>
        <end position="24"/>
    </location>
</feature>
<organism evidence="3 4">
    <name type="scientific">Coturnix japonica</name>
    <name type="common">Japanese quail</name>
    <name type="synonym">Coturnix coturnix japonica</name>
    <dbReference type="NCBI Taxonomy" id="93934"/>
    <lineage>
        <taxon>Eukaryota</taxon>
        <taxon>Metazoa</taxon>
        <taxon>Chordata</taxon>
        <taxon>Craniata</taxon>
        <taxon>Vertebrata</taxon>
        <taxon>Euteleostomi</taxon>
        <taxon>Archelosauria</taxon>
        <taxon>Archosauria</taxon>
        <taxon>Dinosauria</taxon>
        <taxon>Saurischia</taxon>
        <taxon>Theropoda</taxon>
        <taxon>Coelurosauria</taxon>
        <taxon>Aves</taxon>
        <taxon>Neognathae</taxon>
        <taxon>Galloanserae</taxon>
        <taxon>Galliformes</taxon>
        <taxon>Phasianidae</taxon>
        <taxon>Perdicinae</taxon>
        <taxon>Coturnix</taxon>
    </lineage>
</organism>
<feature type="domain" description="Repulsive guidance molecule C-terminal" evidence="2">
    <location>
        <begin position="49"/>
        <end position="254"/>
    </location>
</feature>
<dbReference type="Gene3D" id="3.40.1000.10">
    <property type="entry name" value="Mog1/PsbP, alpha/beta/alpha sandwich"/>
    <property type="match status" value="1"/>
</dbReference>
<keyword evidence="4" id="KW-1185">Reference proteome</keyword>